<dbReference type="AlphaFoldDB" id="A0A1F5MHA2"/>
<evidence type="ECO:0000256" key="2">
    <source>
        <dbReference type="ARBA" id="ARBA00022801"/>
    </source>
</evidence>
<dbReference type="GO" id="GO:0005737">
    <property type="term" value="C:cytoplasm"/>
    <property type="evidence" value="ECO:0007669"/>
    <property type="project" value="TreeGrafter"/>
</dbReference>
<organism evidence="3 4">
    <name type="scientific">Candidatus Daviesbacteria bacterium RIFCSPLOWO2_02_FULL_36_7</name>
    <dbReference type="NCBI Taxonomy" id="1797792"/>
    <lineage>
        <taxon>Bacteria</taxon>
        <taxon>Candidatus Daviesiibacteriota</taxon>
    </lineage>
</organism>
<comment type="caution">
    <text evidence="3">The sequence shown here is derived from an EMBL/GenBank/DDBJ whole genome shotgun (WGS) entry which is preliminary data.</text>
</comment>
<gene>
    <name evidence="3" type="ORF">A3I48_00410</name>
</gene>
<dbReference type="GO" id="GO:0008239">
    <property type="term" value="F:dipeptidyl-peptidase activity"/>
    <property type="evidence" value="ECO:0007669"/>
    <property type="project" value="TreeGrafter"/>
</dbReference>
<proteinExistence type="predicted"/>
<accession>A0A1F5MHA2</accession>
<reference evidence="3 4" key="1">
    <citation type="journal article" date="2016" name="Nat. Commun.">
        <title>Thousands of microbial genomes shed light on interconnected biogeochemical processes in an aquifer system.</title>
        <authorList>
            <person name="Anantharaman K."/>
            <person name="Brown C.T."/>
            <person name="Hug L.A."/>
            <person name="Sharon I."/>
            <person name="Castelle C.J."/>
            <person name="Probst A.J."/>
            <person name="Thomas B.C."/>
            <person name="Singh A."/>
            <person name="Wilkins M.J."/>
            <person name="Karaoz U."/>
            <person name="Brodie E.L."/>
            <person name="Williams K.H."/>
            <person name="Hubbard S.S."/>
            <person name="Banfield J.F."/>
        </authorList>
    </citation>
    <scope>NUCLEOTIDE SEQUENCE [LARGE SCALE GENOMIC DNA]</scope>
</reference>
<evidence type="ECO:0000313" key="4">
    <source>
        <dbReference type="Proteomes" id="UP000178859"/>
    </source>
</evidence>
<protein>
    <submittedName>
        <fullName evidence="3">Uncharacterized protein</fullName>
    </submittedName>
</protein>
<keyword evidence="2" id="KW-0378">Hydrolase</keyword>
<dbReference type="PANTHER" id="PTHR23422:SF9">
    <property type="entry name" value="ZN-DEPENDENT HYDROLASE"/>
    <property type="match status" value="1"/>
</dbReference>
<dbReference type="GO" id="GO:0046872">
    <property type="term" value="F:metal ion binding"/>
    <property type="evidence" value="ECO:0007669"/>
    <property type="project" value="UniProtKB-KW"/>
</dbReference>
<evidence type="ECO:0000256" key="1">
    <source>
        <dbReference type="ARBA" id="ARBA00022723"/>
    </source>
</evidence>
<dbReference type="InterPro" id="IPR039461">
    <property type="entry name" value="Peptidase_M49"/>
</dbReference>
<name>A0A1F5MHA2_9BACT</name>
<dbReference type="Proteomes" id="UP000178859">
    <property type="component" value="Unassembled WGS sequence"/>
</dbReference>
<dbReference type="PANTHER" id="PTHR23422">
    <property type="entry name" value="DIPEPTIDYL PEPTIDASE III-RELATED"/>
    <property type="match status" value="1"/>
</dbReference>
<dbReference type="EMBL" id="MFDT01000045">
    <property type="protein sequence ID" value="OGE64747.1"/>
    <property type="molecule type" value="Genomic_DNA"/>
</dbReference>
<keyword evidence="1" id="KW-0479">Metal-binding</keyword>
<evidence type="ECO:0000313" key="3">
    <source>
        <dbReference type="EMBL" id="OGE64747.1"/>
    </source>
</evidence>
<sequence>MSNNESLIEFNPKLPKLSKNESQVLKLLVEAGKLIAPIYQEQERQARVRIDKKEIDKAAQKDSAILSPYTVVEKVDGKIIATPYHIKYAKFLEPIAKKLEEAAKLTENKAFGKALKIQAKALLDGGYEKATAAWLKLEPYILDISIGPLHHYDDRLPSLKASYHAWVGVVEKEGTDRLYNYKNVTLSARRKALVPKERIEMDQDQIKAKVLDVVLLSGIMARTKFVGLNLPIDVDIVEKYGAQVTLFNQPNDLRLKEQILPTFNKIFSREFRESFSREDLRRGYLRATALHELAHSYLYYKNAAKNLQDLSHVIYELAATILGLRLAGSLLLKDRITSKQLESMIVAYVSRDFYLIDESKNSKFMTNYVLGGKIFINFMLESGALKQSGGLIMVNFTKIFVSLHDLSTILESLLAQGTRKDVESFIRRYTR</sequence>
<dbReference type="Gene3D" id="3.30.540.30">
    <property type="match status" value="1"/>
</dbReference>